<name>A0A512ASN7_9BACT</name>
<protein>
    <submittedName>
        <fullName evidence="13">SusC/RagA family TonB-linked outer membrane protein</fullName>
    </submittedName>
</protein>
<dbReference type="Gene3D" id="2.40.170.20">
    <property type="entry name" value="TonB-dependent receptor, beta-barrel domain"/>
    <property type="match status" value="1"/>
</dbReference>
<keyword evidence="7 8" id="KW-0998">Cell outer membrane</keyword>
<dbReference type="InterPro" id="IPR000531">
    <property type="entry name" value="Beta-barrel_TonB"/>
</dbReference>
<keyword evidence="5 9" id="KW-0798">TonB box</keyword>
<dbReference type="Proteomes" id="UP000321532">
    <property type="component" value="Unassembled WGS sequence"/>
</dbReference>
<accession>A0A512ASN7</accession>
<dbReference type="InterPro" id="IPR023997">
    <property type="entry name" value="TonB-dep_OMP_SusC/RagA_CS"/>
</dbReference>
<evidence type="ECO:0000256" key="6">
    <source>
        <dbReference type="ARBA" id="ARBA00023136"/>
    </source>
</evidence>
<evidence type="ECO:0000256" key="8">
    <source>
        <dbReference type="PROSITE-ProRule" id="PRU01360"/>
    </source>
</evidence>
<evidence type="ECO:0000256" key="1">
    <source>
        <dbReference type="ARBA" id="ARBA00004571"/>
    </source>
</evidence>
<feature type="domain" description="TonB-dependent receptor plug" evidence="12">
    <location>
        <begin position="116"/>
        <end position="237"/>
    </location>
</feature>
<sequence length="1043" mass="113821">MKKLLLLSLFLFTVLFQEAWAQNKTVSGTVTDDISKQGLPGVTVLAKGTPVGTSTDVNGNYTLSVPANATTLVFSFIGYTTIERAIGNASSINVNMGVDAKQLGEVVVVGYGTQQKRDVTGSISQVKGEEIANLATPSFDQQLAGRASGVQVQSSSGILGSPPNIRIRGVNSISTAAGGNSTPLIVIDGVPSFTGNFGTYTPANVLGDINPNDIESFEILKDGAATAIYGSRASNGVILITTKRGKAGQVKFNYDTYAGWAKATKLHNLLNAEQFVEIKNEMSRNANPTAPLPAVLGTDDTNWNDYVYRNGFQQNHSFSATAGSENTKYYVSLGFTDQEGIAVANDLRRYTLRSNLDQKVTKWMNFGIQAGLSRQENNGTLTDANSLSGNTFSVIRMLPNVAVYDKNDPTGYNLDDSNPRTLGRGANLTTIANNIPNVIFGLENNVRKATTHRIIGNTFLDFKLIDNLKFQTLGGIDLSFTDDFQFLDPRHGDGQNANGILNQIYSPTSRWNWQNILSYNKSINGMHNLDATLVAEYTKYKTSYFQASGSGISDRLYKENIISNTITNQNIYGDQEENGLSSYLARLNYNFKNKYYLGASIRADGLSKLSPENRWGYFPGASAAYRISEEDFFKGLGGVNNYISDLRIRGSYGVVGNSNIVGGNYPYLGSYGPAQYGSQAGIGFSNTGNPLLKWETQKSFDIGVDLGLLDNRFNFEFAYWKKDNDDIVLGAPTPPSLGVPSNLIYRNIGGVSNNGLEFTLSGAVLNTANLKWNTNLNFSTQHNEVTGLVNGQDIFLTTTSGIYTIMRVGEPVNAIYGYQYEGVNPANGNPLYRKGNGTLIQGNINNSTYVGYDPANPVALGAASSLSPTEDKKILGNSLPTWFGGFDNTFNYRNFDLNIFFRFSGGNKVFNRTRADLLTSLFENNSTEILGRWQSPEIPGDGVTPRLYTNRNSFTNLESEASSRFTESGNFLKLNNITLGYTLPEGISNRVNINRLRLFAQAQNIWTLTNYTGLDPENYTGIGVDYNSNPQQSVLTFGLNLGF</sequence>
<dbReference type="GO" id="GO:0009279">
    <property type="term" value="C:cell outer membrane"/>
    <property type="evidence" value="ECO:0007669"/>
    <property type="project" value="UniProtKB-SubCell"/>
</dbReference>
<dbReference type="Gene3D" id="2.60.40.1120">
    <property type="entry name" value="Carboxypeptidase-like, regulatory domain"/>
    <property type="match status" value="1"/>
</dbReference>
<comment type="similarity">
    <text evidence="8 9">Belongs to the TonB-dependent receptor family.</text>
</comment>
<evidence type="ECO:0000259" key="11">
    <source>
        <dbReference type="Pfam" id="PF00593"/>
    </source>
</evidence>
<dbReference type="Pfam" id="PF07715">
    <property type="entry name" value="Plug"/>
    <property type="match status" value="1"/>
</dbReference>
<evidence type="ECO:0000259" key="12">
    <source>
        <dbReference type="Pfam" id="PF07715"/>
    </source>
</evidence>
<dbReference type="InterPro" id="IPR012910">
    <property type="entry name" value="Plug_dom"/>
</dbReference>
<dbReference type="OrthoDB" id="9768177at2"/>
<proteinExistence type="inferred from homology"/>
<dbReference type="InterPro" id="IPR037066">
    <property type="entry name" value="Plug_dom_sf"/>
</dbReference>
<evidence type="ECO:0000313" key="13">
    <source>
        <dbReference type="EMBL" id="GEO02722.1"/>
    </source>
</evidence>
<keyword evidence="2 8" id="KW-0813">Transport</keyword>
<dbReference type="InterPro" id="IPR023996">
    <property type="entry name" value="TonB-dep_OMP_SusC/RagA"/>
</dbReference>
<dbReference type="Pfam" id="PF00593">
    <property type="entry name" value="TonB_dep_Rec_b-barrel"/>
    <property type="match status" value="1"/>
</dbReference>
<dbReference type="AlphaFoldDB" id="A0A512ASN7"/>
<dbReference type="SUPFAM" id="SSF56935">
    <property type="entry name" value="Porins"/>
    <property type="match status" value="1"/>
</dbReference>
<dbReference type="EMBL" id="BJYS01000001">
    <property type="protein sequence ID" value="GEO02722.1"/>
    <property type="molecule type" value="Genomic_DNA"/>
</dbReference>
<evidence type="ECO:0000256" key="2">
    <source>
        <dbReference type="ARBA" id="ARBA00022448"/>
    </source>
</evidence>
<dbReference type="InterPro" id="IPR036942">
    <property type="entry name" value="Beta-barrel_TonB_sf"/>
</dbReference>
<dbReference type="InterPro" id="IPR039426">
    <property type="entry name" value="TonB-dep_rcpt-like"/>
</dbReference>
<feature type="domain" description="TonB-dependent receptor-like beta-barrel" evidence="11">
    <location>
        <begin position="415"/>
        <end position="780"/>
    </location>
</feature>
<keyword evidence="10" id="KW-0732">Signal</keyword>
<keyword evidence="4 8" id="KW-0812">Transmembrane</keyword>
<dbReference type="NCBIfam" id="TIGR04057">
    <property type="entry name" value="SusC_RagA_signa"/>
    <property type="match status" value="1"/>
</dbReference>
<evidence type="ECO:0000256" key="10">
    <source>
        <dbReference type="SAM" id="SignalP"/>
    </source>
</evidence>
<dbReference type="SUPFAM" id="SSF49464">
    <property type="entry name" value="Carboxypeptidase regulatory domain-like"/>
    <property type="match status" value="1"/>
</dbReference>
<dbReference type="InterPro" id="IPR008969">
    <property type="entry name" value="CarboxyPept-like_regulatory"/>
</dbReference>
<keyword evidence="14" id="KW-1185">Reference proteome</keyword>
<organism evidence="13 14">
    <name type="scientific">Adhaeribacter aerolatus</name>
    <dbReference type="NCBI Taxonomy" id="670289"/>
    <lineage>
        <taxon>Bacteria</taxon>
        <taxon>Pseudomonadati</taxon>
        <taxon>Bacteroidota</taxon>
        <taxon>Cytophagia</taxon>
        <taxon>Cytophagales</taxon>
        <taxon>Hymenobacteraceae</taxon>
        <taxon>Adhaeribacter</taxon>
    </lineage>
</organism>
<dbReference type="PROSITE" id="PS52016">
    <property type="entry name" value="TONB_DEPENDENT_REC_3"/>
    <property type="match status" value="1"/>
</dbReference>
<dbReference type="Pfam" id="PF13715">
    <property type="entry name" value="CarbopepD_reg_2"/>
    <property type="match status" value="1"/>
</dbReference>
<reference evidence="13 14" key="1">
    <citation type="submission" date="2019-07" db="EMBL/GenBank/DDBJ databases">
        <title>Whole genome shotgun sequence of Adhaeribacter aerolatus NBRC 106133.</title>
        <authorList>
            <person name="Hosoyama A."/>
            <person name="Uohara A."/>
            <person name="Ohji S."/>
            <person name="Ichikawa N."/>
        </authorList>
    </citation>
    <scope>NUCLEOTIDE SEQUENCE [LARGE SCALE GENOMIC DNA]</scope>
    <source>
        <strain evidence="13 14">NBRC 106133</strain>
    </source>
</reference>
<evidence type="ECO:0000256" key="9">
    <source>
        <dbReference type="RuleBase" id="RU003357"/>
    </source>
</evidence>
<feature type="chain" id="PRO_5021765506" evidence="10">
    <location>
        <begin position="22"/>
        <end position="1043"/>
    </location>
</feature>
<evidence type="ECO:0000256" key="5">
    <source>
        <dbReference type="ARBA" id="ARBA00023077"/>
    </source>
</evidence>
<evidence type="ECO:0000256" key="4">
    <source>
        <dbReference type="ARBA" id="ARBA00022692"/>
    </source>
</evidence>
<dbReference type="Gene3D" id="2.170.130.10">
    <property type="entry name" value="TonB-dependent receptor, plug domain"/>
    <property type="match status" value="1"/>
</dbReference>
<feature type="signal peptide" evidence="10">
    <location>
        <begin position="1"/>
        <end position="21"/>
    </location>
</feature>
<gene>
    <name evidence="13" type="ORF">AAE02nite_03860</name>
</gene>
<comment type="caution">
    <text evidence="13">The sequence shown here is derived from an EMBL/GenBank/DDBJ whole genome shotgun (WGS) entry which is preliminary data.</text>
</comment>
<evidence type="ECO:0000313" key="14">
    <source>
        <dbReference type="Proteomes" id="UP000321532"/>
    </source>
</evidence>
<evidence type="ECO:0000256" key="3">
    <source>
        <dbReference type="ARBA" id="ARBA00022452"/>
    </source>
</evidence>
<dbReference type="RefSeq" id="WP_146894744.1">
    <property type="nucleotide sequence ID" value="NZ_BJYS01000001.1"/>
</dbReference>
<keyword evidence="3 8" id="KW-1134">Transmembrane beta strand</keyword>
<evidence type="ECO:0000256" key="7">
    <source>
        <dbReference type="ARBA" id="ARBA00023237"/>
    </source>
</evidence>
<comment type="subcellular location">
    <subcellularLocation>
        <location evidence="1 8">Cell outer membrane</location>
        <topology evidence="1 8">Multi-pass membrane protein</topology>
    </subcellularLocation>
</comment>
<keyword evidence="6 8" id="KW-0472">Membrane</keyword>
<dbReference type="NCBIfam" id="TIGR04056">
    <property type="entry name" value="OMP_RagA_SusC"/>
    <property type="match status" value="1"/>
</dbReference>